<evidence type="ECO:0000256" key="6">
    <source>
        <dbReference type="ARBA" id="ARBA00022833"/>
    </source>
</evidence>
<dbReference type="CDD" id="cd16833">
    <property type="entry name" value="YfiH"/>
    <property type="match status" value="1"/>
</dbReference>
<evidence type="ECO:0000256" key="3">
    <source>
        <dbReference type="ARBA" id="ARBA00022679"/>
    </source>
</evidence>
<name>A0A399EQB1_9DEIN</name>
<evidence type="ECO:0000256" key="4">
    <source>
        <dbReference type="ARBA" id="ARBA00022723"/>
    </source>
</evidence>
<comment type="catalytic activity">
    <reaction evidence="8">
        <text>adenosine + phosphate = alpha-D-ribose 1-phosphate + adenine</text>
        <dbReference type="Rhea" id="RHEA:27642"/>
        <dbReference type="ChEBI" id="CHEBI:16335"/>
        <dbReference type="ChEBI" id="CHEBI:16708"/>
        <dbReference type="ChEBI" id="CHEBI:43474"/>
        <dbReference type="ChEBI" id="CHEBI:57720"/>
        <dbReference type="EC" id="2.4.2.1"/>
    </reaction>
    <physiologicalReaction direction="left-to-right" evidence="8">
        <dbReference type="Rhea" id="RHEA:27643"/>
    </physiologicalReaction>
</comment>
<gene>
    <name evidence="10" type="ORF">Mlute_01161</name>
</gene>
<keyword evidence="11" id="KW-1185">Reference proteome</keyword>
<keyword evidence="5" id="KW-0378">Hydrolase</keyword>
<evidence type="ECO:0000256" key="8">
    <source>
        <dbReference type="ARBA" id="ARBA00048968"/>
    </source>
</evidence>
<comment type="similarity">
    <text evidence="2">Belongs to the purine nucleoside phosphorylase YfiH/LACC1 family.</text>
</comment>
<evidence type="ECO:0000256" key="9">
    <source>
        <dbReference type="ARBA" id="ARBA00049893"/>
    </source>
</evidence>
<dbReference type="Pfam" id="PF02578">
    <property type="entry name" value="Cu-oxidase_4"/>
    <property type="match status" value="1"/>
</dbReference>
<dbReference type="InterPro" id="IPR003730">
    <property type="entry name" value="Cu_polyphenol_OxRdtase"/>
</dbReference>
<evidence type="ECO:0000256" key="5">
    <source>
        <dbReference type="ARBA" id="ARBA00022801"/>
    </source>
</evidence>
<comment type="catalytic activity">
    <reaction evidence="7">
        <text>adenosine + H2O + H(+) = inosine + NH4(+)</text>
        <dbReference type="Rhea" id="RHEA:24408"/>
        <dbReference type="ChEBI" id="CHEBI:15377"/>
        <dbReference type="ChEBI" id="CHEBI:15378"/>
        <dbReference type="ChEBI" id="CHEBI:16335"/>
        <dbReference type="ChEBI" id="CHEBI:17596"/>
        <dbReference type="ChEBI" id="CHEBI:28938"/>
        <dbReference type="EC" id="3.5.4.4"/>
    </reaction>
    <physiologicalReaction direction="left-to-right" evidence="7">
        <dbReference type="Rhea" id="RHEA:24409"/>
    </physiologicalReaction>
</comment>
<dbReference type="PANTHER" id="PTHR30616">
    <property type="entry name" value="UNCHARACTERIZED PROTEIN YFIH"/>
    <property type="match status" value="1"/>
</dbReference>
<dbReference type="Gene3D" id="3.60.140.10">
    <property type="entry name" value="CNF1/YfiH-like putative cysteine hydrolases"/>
    <property type="match status" value="1"/>
</dbReference>
<dbReference type="PANTHER" id="PTHR30616:SF2">
    <property type="entry name" value="PURINE NUCLEOSIDE PHOSPHORYLASE LACC1"/>
    <property type="match status" value="1"/>
</dbReference>
<dbReference type="Proteomes" id="UP000265800">
    <property type="component" value="Unassembled WGS sequence"/>
</dbReference>
<keyword evidence="3" id="KW-0808">Transferase</keyword>
<dbReference type="SUPFAM" id="SSF64438">
    <property type="entry name" value="CNF1/YfiH-like putative cysteine hydrolases"/>
    <property type="match status" value="1"/>
</dbReference>
<evidence type="ECO:0000313" key="10">
    <source>
        <dbReference type="EMBL" id="RIH86844.1"/>
    </source>
</evidence>
<sequence>MGGILPQALALARARYGVDPAHLRVAVGPGIGGCCYWVGPEVVERFEAAALPFYRPDPERPGRYRLDLEAAIRFQALKGGVRSEHYWALGSCTYTDNRFFSHRRDGGRTGRMWALIMLPG</sequence>
<comment type="caution">
    <text evidence="10">The sequence shown here is derived from an EMBL/GenBank/DDBJ whole genome shotgun (WGS) entry which is preliminary data.</text>
</comment>
<dbReference type="EMBL" id="QWKZ01000028">
    <property type="protein sequence ID" value="RIH86844.1"/>
    <property type="molecule type" value="Genomic_DNA"/>
</dbReference>
<accession>A0A399EQB1</accession>
<dbReference type="InterPro" id="IPR038371">
    <property type="entry name" value="Cu_polyphenol_OxRdtase_sf"/>
</dbReference>
<reference evidence="10 11" key="1">
    <citation type="submission" date="2018-08" db="EMBL/GenBank/DDBJ databases">
        <title>Meiothermus luteus KCTC 52599 genome sequencing project.</title>
        <authorList>
            <person name="Da Costa M.S."/>
            <person name="Albuquerque L."/>
            <person name="Raposo P."/>
            <person name="Froufe H.J.C."/>
            <person name="Barroso C.S."/>
            <person name="Egas C."/>
        </authorList>
    </citation>
    <scope>NUCLEOTIDE SEQUENCE [LARGE SCALE GENOMIC DNA]</scope>
    <source>
        <strain evidence="10 11">KCTC 52599</strain>
    </source>
</reference>
<evidence type="ECO:0000256" key="1">
    <source>
        <dbReference type="ARBA" id="ARBA00000553"/>
    </source>
</evidence>
<keyword evidence="4" id="KW-0479">Metal-binding</keyword>
<organism evidence="10 11">
    <name type="scientific">Meiothermus luteus</name>
    <dbReference type="NCBI Taxonomy" id="2026184"/>
    <lineage>
        <taxon>Bacteria</taxon>
        <taxon>Thermotogati</taxon>
        <taxon>Deinococcota</taxon>
        <taxon>Deinococci</taxon>
        <taxon>Thermales</taxon>
        <taxon>Thermaceae</taxon>
        <taxon>Meiothermus</taxon>
    </lineage>
</organism>
<evidence type="ECO:0000313" key="11">
    <source>
        <dbReference type="Proteomes" id="UP000265800"/>
    </source>
</evidence>
<dbReference type="GO" id="GO:0005507">
    <property type="term" value="F:copper ion binding"/>
    <property type="evidence" value="ECO:0007669"/>
    <property type="project" value="TreeGrafter"/>
</dbReference>
<dbReference type="GO" id="GO:0016787">
    <property type="term" value="F:hydrolase activity"/>
    <property type="evidence" value="ECO:0007669"/>
    <property type="project" value="UniProtKB-KW"/>
</dbReference>
<proteinExistence type="inferred from homology"/>
<evidence type="ECO:0000256" key="7">
    <source>
        <dbReference type="ARBA" id="ARBA00047989"/>
    </source>
</evidence>
<protein>
    <submittedName>
        <fullName evidence="10">YfiH family protein</fullName>
    </submittedName>
</protein>
<comment type="catalytic activity">
    <reaction evidence="1">
        <text>inosine + phosphate = alpha-D-ribose 1-phosphate + hypoxanthine</text>
        <dbReference type="Rhea" id="RHEA:27646"/>
        <dbReference type="ChEBI" id="CHEBI:17368"/>
        <dbReference type="ChEBI" id="CHEBI:17596"/>
        <dbReference type="ChEBI" id="CHEBI:43474"/>
        <dbReference type="ChEBI" id="CHEBI:57720"/>
        <dbReference type="EC" id="2.4.2.1"/>
    </reaction>
    <physiologicalReaction direction="left-to-right" evidence="1">
        <dbReference type="Rhea" id="RHEA:27647"/>
    </physiologicalReaction>
</comment>
<comment type="catalytic activity">
    <reaction evidence="9">
        <text>S-methyl-5'-thioadenosine + phosphate = 5-(methylsulfanyl)-alpha-D-ribose 1-phosphate + adenine</text>
        <dbReference type="Rhea" id="RHEA:11852"/>
        <dbReference type="ChEBI" id="CHEBI:16708"/>
        <dbReference type="ChEBI" id="CHEBI:17509"/>
        <dbReference type="ChEBI" id="CHEBI:43474"/>
        <dbReference type="ChEBI" id="CHEBI:58533"/>
        <dbReference type="EC" id="2.4.2.28"/>
    </reaction>
    <physiologicalReaction direction="left-to-right" evidence="9">
        <dbReference type="Rhea" id="RHEA:11853"/>
    </physiologicalReaction>
</comment>
<keyword evidence="6" id="KW-0862">Zinc</keyword>
<dbReference type="GO" id="GO:0017061">
    <property type="term" value="F:S-methyl-5-thioadenosine phosphorylase activity"/>
    <property type="evidence" value="ECO:0007669"/>
    <property type="project" value="UniProtKB-EC"/>
</dbReference>
<dbReference type="InterPro" id="IPR011324">
    <property type="entry name" value="Cytotoxic_necrot_fac-like_cat"/>
</dbReference>
<dbReference type="AlphaFoldDB" id="A0A399EQB1"/>
<evidence type="ECO:0000256" key="2">
    <source>
        <dbReference type="ARBA" id="ARBA00007353"/>
    </source>
</evidence>